<dbReference type="EMBL" id="MBAD02001978">
    <property type="protein sequence ID" value="RLN50748.1"/>
    <property type="molecule type" value="Genomic_DNA"/>
</dbReference>
<organism evidence="3 4">
    <name type="scientific">Phytophthora kernoviae</name>
    <dbReference type="NCBI Taxonomy" id="325452"/>
    <lineage>
        <taxon>Eukaryota</taxon>
        <taxon>Sar</taxon>
        <taxon>Stramenopiles</taxon>
        <taxon>Oomycota</taxon>
        <taxon>Peronosporomycetes</taxon>
        <taxon>Peronosporales</taxon>
        <taxon>Peronosporaceae</taxon>
        <taxon>Phytophthora</taxon>
    </lineage>
</organism>
<feature type="compositionally biased region" description="Acidic residues" evidence="1">
    <location>
        <begin position="129"/>
        <end position="151"/>
    </location>
</feature>
<dbReference type="Proteomes" id="UP000284657">
    <property type="component" value="Unassembled WGS sequence"/>
</dbReference>
<dbReference type="Proteomes" id="UP000277300">
    <property type="component" value="Unassembled WGS sequence"/>
</dbReference>
<evidence type="ECO:0000313" key="3">
    <source>
        <dbReference type="EMBL" id="RLN60901.1"/>
    </source>
</evidence>
<evidence type="ECO:0000313" key="4">
    <source>
        <dbReference type="Proteomes" id="UP000277300"/>
    </source>
</evidence>
<protein>
    <submittedName>
        <fullName evidence="3">Uncharacterized protein</fullName>
    </submittedName>
</protein>
<accession>A0A3F2RN38</accession>
<comment type="caution">
    <text evidence="3">The sequence shown here is derived from an EMBL/GenBank/DDBJ whole genome shotgun (WGS) entry which is preliminary data.</text>
</comment>
<dbReference type="AlphaFoldDB" id="A0A3F2RN38"/>
<dbReference type="EMBL" id="MBDO02000174">
    <property type="protein sequence ID" value="RLN60901.1"/>
    <property type="molecule type" value="Genomic_DNA"/>
</dbReference>
<evidence type="ECO:0000313" key="5">
    <source>
        <dbReference type="Proteomes" id="UP000284657"/>
    </source>
</evidence>
<sequence length="180" mass="20789">MSDAKPDPVLTKQMQYIKVLEERNRIKKRLAAASKRNDRLHEREEAFVTAFNLRLTKCKSAPSTTLNFAGFGSGEGDEKGVDLRVRRAKWNRPQAPMNVAVEHHDGVRQFRLTTANDEDKDSEQKDADEYGDDEESYLEESFEEFEEEDVSEYSAQRPLMKELVIEEMEEEETVTTIPVQ</sequence>
<evidence type="ECO:0000256" key="1">
    <source>
        <dbReference type="SAM" id="MobiDB-lite"/>
    </source>
</evidence>
<gene>
    <name evidence="2" type="ORF">BBJ29_007001</name>
    <name evidence="3" type="ORF">BBP00_00005696</name>
</gene>
<reference evidence="4 5" key="1">
    <citation type="submission" date="2018-07" db="EMBL/GenBank/DDBJ databases">
        <title>Genome sequencing of oomycete isolates from Chile give support for New Zealand origin for Phytophthora kernoviae and make available the first Nothophytophthora sp. genome.</title>
        <authorList>
            <person name="Studholme D.J."/>
            <person name="Sanfuentes E."/>
            <person name="Panda P."/>
            <person name="Hill R."/>
            <person name="Sambles C."/>
            <person name="Grant M."/>
            <person name="Williams N.M."/>
            <person name="Mcdougal R.L."/>
        </authorList>
    </citation>
    <scope>NUCLEOTIDE SEQUENCE [LARGE SCALE GENOMIC DNA]</scope>
    <source>
        <strain evidence="3">Chile6</strain>
        <strain evidence="2">Chile7</strain>
    </source>
</reference>
<feature type="region of interest" description="Disordered" evidence="1">
    <location>
        <begin position="112"/>
        <end position="155"/>
    </location>
</feature>
<dbReference type="OrthoDB" id="304622at2759"/>
<proteinExistence type="predicted"/>
<evidence type="ECO:0000313" key="2">
    <source>
        <dbReference type="EMBL" id="RLN50748.1"/>
    </source>
</evidence>
<name>A0A3F2RN38_9STRA</name>